<dbReference type="InterPro" id="IPR006905">
    <property type="entry name" value="Flavin_halogenase"/>
</dbReference>
<dbReference type="GO" id="GO:0004497">
    <property type="term" value="F:monooxygenase activity"/>
    <property type="evidence" value="ECO:0007669"/>
    <property type="project" value="InterPro"/>
</dbReference>
<dbReference type="PANTHER" id="PTHR43747:SF1">
    <property type="entry name" value="SLR1998 PROTEIN"/>
    <property type="match status" value="1"/>
</dbReference>
<dbReference type="PANTHER" id="PTHR43747">
    <property type="entry name" value="FAD-BINDING PROTEIN"/>
    <property type="match status" value="1"/>
</dbReference>
<proteinExistence type="predicted"/>
<dbReference type="Gene3D" id="3.30.9.100">
    <property type="match status" value="1"/>
</dbReference>
<dbReference type="Pfam" id="PF04820">
    <property type="entry name" value="Trp_halogenase"/>
    <property type="match status" value="2"/>
</dbReference>
<dbReference type="PRINTS" id="PR00420">
    <property type="entry name" value="RNGMNOXGNASE"/>
</dbReference>
<dbReference type="Gene3D" id="3.50.50.60">
    <property type="entry name" value="FAD/NAD(P)-binding domain"/>
    <property type="match status" value="1"/>
</dbReference>
<sequence length="362" mass="40901">MKTVLIVGAGPAGLATALAIRKQLPDLSITVVERTQQRGFRPGETVPGRILRLFEALHLKDSFLAQDHWPAYGRRILWEGNTDVPALLQTEGTGWHLNRPLFDEWLEEHCQARGIRVVRGFGKAHAVQKGDHWIVTGQSLAIKADFLINATGSAAILADHRKSCEVKDQLVATYFFGEKIGEETYTTIAAAQNGWWYHCNLADRSVFTLVTDPEHVKTHAFKTAGDLHHELPDDEAFRSAFATVPHHQEGQWFTVRVHQSAAYGEGWLAVGDALMKFDPLSGQGIYKAFETALWCSYALKDYRNKKPMAMRKYQAIARTMFEAYEQQSARYYGVMPESRGGFWERRRQNSIGRIQLAVSKKQ</sequence>
<dbReference type="Proteomes" id="UP000256779">
    <property type="component" value="Unassembled WGS sequence"/>
</dbReference>
<gene>
    <name evidence="1" type="ORF">C7460_11127</name>
</gene>
<accession>A0A3D9L1F0</accession>
<dbReference type="SUPFAM" id="SSF51905">
    <property type="entry name" value="FAD/NAD(P)-binding domain"/>
    <property type="match status" value="1"/>
</dbReference>
<protein>
    <submittedName>
        <fullName evidence="1">Flavin-dependent dehydrogenase</fullName>
    </submittedName>
</protein>
<comment type="caution">
    <text evidence="1">The sequence shown here is derived from an EMBL/GenBank/DDBJ whole genome shotgun (WGS) entry which is preliminary data.</text>
</comment>
<evidence type="ECO:0000313" key="2">
    <source>
        <dbReference type="Proteomes" id="UP000256779"/>
    </source>
</evidence>
<dbReference type="OrthoDB" id="9806565at2"/>
<keyword evidence="2" id="KW-1185">Reference proteome</keyword>
<evidence type="ECO:0000313" key="1">
    <source>
        <dbReference type="EMBL" id="RED97886.1"/>
    </source>
</evidence>
<dbReference type="EMBL" id="QREG01000011">
    <property type="protein sequence ID" value="RED97886.1"/>
    <property type="molecule type" value="Genomic_DNA"/>
</dbReference>
<dbReference type="InterPro" id="IPR036188">
    <property type="entry name" value="FAD/NAD-bd_sf"/>
</dbReference>
<dbReference type="RefSeq" id="WP_115868416.1">
    <property type="nucleotide sequence ID" value="NZ_QREG01000011.1"/>
</dbReference>
<organism evidence="1 2">
    <name type="scientific">Marinoscillum furvescens DSM 4134</name>
    <dbReference type="NCBI Taxonomy" id="1122208"/>
    <lineage>
        <taxon>Bacteria</taxon>
        <taxon>Pseudomonadati</taxon>
        <taxon>Bacteroidota</taxon>
        <taxon>Cytophagia</taxon>
        <taxon>Cytophagales</taxon>
        <taxon>Reichenbachiellaceae</taxon>
        <taxon>Marinoscillum</taxon>
    </lineage>
</organism>
<name>A0A3D9L1F0_MARFU</name>
<dbReference type="AlphaFoldDB" id="A0A3D9L1F0"/>
<reference evidence="1 2" key="1">
    <citation type="submission" date="2018-07" db="EMBL/GenBank/DDBJ databases">
        <title>Genomic Encyclopedia of Type Strains, Phase IV (KMG-IV): sequencing the most valuable type-strain genomes for metagenomic binning, comparative biology and taxonomic classification.</title>
        <authorList>
            <person name="Goeker M."/>
        </authorList>
    </citation>
    <scope>NUCLEOTIDE SEQUENCE [LARGE SCALE GENOMIC DNA]</scope>
    <source>
        <strain evidence="1 2">DSM 4134</strain>
    </source>
</reference>
<dbReference type="InterPro" id="IPR050816">
    <property type="entry name" value="Flavin-dep_Halogenase_NPB"/>
</dbReference>